<keyword evidence="5" id="KW-1185">Reference proteome</keyword>
<reference evidence="4" key="1">
    <citation type="submission" date="2020-09" db="EMBL/GenBank/DDBJ databases">
        <title>Genomic insights into the novelty and pathogenicity of a unique biofilm-forming Enterococcus sp. bacteria (Enterococcus lacertideformus) identified in reptiles.</title>
        <authorList>
            <person name="Agius J.E."/>
            <person name="Phalen D.N."/>
            <person name="Rose K."/>
            <person name="Eden J.-S."/>
        </authorList>
    </citation>
    <scope>NUCLEOTIDE SEQUENCE</scope>
    <source>
        <strain evidence="4">PHRS 0518</strain>
    </source>
</reference>
<feature type="transmembrane region" description="Helical" evidence="2">
    <location>
        <begin position="103"/>
        <end position="126"/>
    </location>
</feature>
<protein>
    <recommendedName>
        <fullName evidence="3">CAAX prenyl protease 2/Lysostaphin resistance protein A-like domain-containing protein</fullName>
    </recommendedName>
</protein>
<dbReference type="InterPro" id="IPR003675">
    <property type="entry name" value="Rce1/LyrA-like_dom"/>
</dbReference>
<keyword evidence="2" id="KW-1133">Transmembrane helix</keyword>
<sequence>MREKNSLKIILSAILLVAGYLLLITGPFPIRFFSLFVTGSLAFLLTFGKKGIVLLFQKPEITIKKFAKVVMNSVVIAYFWISIIAFLLILIPNASFKGENELIFSAFFLFGIMPFAVMGEELFTILIVRVIQLQIDQFWVASLIASLIFGLAHFTTYYNGSIFFATLHILFIQGGARFIFNDAYQKTGTIWGSWLTHYLFNLAVSFL</sequence>
<comment type="similarity">
    <text evidence="1">Belongs to the UPF0177 family.</text>
</comment>
<gene>
    <name evidence="4" type="ORF">IC227_01950</name>
</gene>
<dbReference type="GO" id="GO:0080120">
    <property type="term" value="P:CAAX-box protein maturation"/>
    <property type="evidence" value="ECO:0007669"/>
    <property type="project" value="UniProtKB-ARBA"/>
</dbReference>
<keyword evidence="2" id="KW-0812">Transmembrane</keyword>
<feature type="transmembrane region" description="Helical" evidence="2">
    <location>
        <begin position="7"/>
        <end position="24"/>
    </location>
</feature>
<dbReference type="Pfam" id="PF02517">
    <property type="entry name" value="Rce1-like"/>
    <property type="match status" value="1"/>
</dbReference>
<organism evidence="4 5">
    <name type="scientific">Enterococcus lacertideformus</name>
    <dbReference type="NCBI Taxonomy" id="2771493"/>
    <lineage>
        <taxon>Bacteria</taxon>
        <taxon>Bacillati</taxon>
        <taxon>Bacillota</taxon>
        <taxon>Bacilli</taxon>
        <taxon>Lactobacillales</taxon>
        <taxon>Enterococcaceae</taxon>
        <taxon>Enterococcus</taxon>
    </lineage>
</organism>
<feature type="transmembrane region" description="Helical" evidence="2">
    <location>
        <begin position="69"/>
        <end position="91"/>
    </location>
</feature>
<evidence type="ECO:0000256" key="1">
    <source>
        <dbReference type="ARBA" id="ARBA00009067"/>
    </source>
</evidence>
<feature type="transmembrane region" description="Helical" evidence="2">
    <location>
        <begin position="138"/>
        <end position="156"/>
    </location>
</feature>
<accession>A0A931B173</accession>
<dbReference type="AlphaFoldDB" id="A0A931B173"/>
<name>A0A931B173_9ENTE</name>
<evidence type="ECO:0000313" key="5">
    <source>
        <dbReference type="Proteomes" id="UP000637757"/>
    </source>
</evidence>
<keyword evidence="2" id="KW-0472">Membrane</keyword>
<feature type="transmembrane region" description="Helical" evidence="2">
    <location>
        <begin position="30"/>
        <end position="48"/>
    </location>
</feature>
<feature type="transmembrane region" description="Helical" evidence="2">
    <location>
        <begin position="162"/>
        <end position="180"/>
    </location>
</feature>
<dbReference type="Proteomes" id="UP000637757">
    <property type="component" value="Unassembled WGS sequence"/>
</dbReference>
<evidence type="ECO:0000313" key="4">
    <source>
        <dbReference type="EMBL" id="MBF8807387.1"/>
    </source>
</evidence>
<evidence type="ECO:0000259" key="3">
    <source>
        <dbReference type="Pfam" id="PF02517"/>
    </source>
</evidence>
<dbReference type="GO" id="GO:0004175">
    <property type="term" value="F:endopeptidase activity"/>
    <property type="evidence" value="ECO:0007669"/>
    <property type="project" value="UniProtKB-ARBA"/>
</dbReference>
<proteinExistence type="inferred from homology"/>
<dbReference type="EMBL" id="JADAKE010000005">
    <property type="protein sequence ID" value="MBF8807387.1"/>
    <property type="molecule type" value="Genomic_DNA"/>
</dbReference>
<feature type="domain" description="CAAX prenyl protease 2/Lysostaphin resistance protein A-like" evidence="3">
    <location>
        <begin position="105"/>
        <end position="202"/>
    </location>
</feature>
<comment type="caution">
    <text evidence="4">The sequence shown here is derived from an EMBL/GenBank/DDBJ whole genome shotgun (WGS) entry which is preliminary data.</text>
</comment>
<evidence type="ECO:0000256" key="2">
    <source>
        <dbReference type="SAM" id="Phobius"/>
    </source>
</evidence>